<protein>
    <recommendedName>
        <fullName evidence="5">Cytochrome c domain-containing protein</fullName>
    </recommendedName>
</protein>
<evidence type="ECO:0000259" key="5">
    <source>
        <dbReference type="PROSITE" id="PS51007"/>
    </source>
</evidence>
<dbReference type="Gene3D" id="1.10.760.10">
    <property type="entry name" value="Cytochrome c-like domain"/>
    <property type="match status" value="1"/>
</dbReference>
<keyword evidence="7" id="KW-1185">Reference proteome</keyword>
<evidence type="ECO:0000256" key="1">
    <source>
        <dbReference type="ARBA" id="ARBA00022617"/>
    </source>
</evidence>
<proteinExistence type="predicted"/>
<reference evidence="6 7" key="1">
    <citation type="journal article" date="2018" name="Syst. Appl. Microbiol.">
        <title>Pseudomonas silesiensis sp. nov. strain A3T isolated from a biological pesticide sewage treatment plant and analysis of the complete genome sequence.</title>
        <authorList>
            <person name="Kaminski M.A."/>
            <person name="Furmanczyk E.M."/>
            <person name="Sobczak A."/>
            <person name="Dziembowski A."/>
            <person name="Lipinski L."/>
        </authorList>
    </citation>
    <scope>NUCLEOTIDE SEQUENCE [LARGE SCALE GENOMIC DNA]</scope>
    <source>
        <strain evidence="6 7">A3</strain>
    </source>
</reference>
<dbReference type="AlphaFoldDB" id="A0A191Z2X3"/>
<dbReference type="PROSITE" id="PS51007">
    <property type="entry name" value="CYTC"/>
    <property type="match status" value="1"/>
</dbReference>
<keyword evidence="2 4" id="KW-0479">Metal-binding</keyword>
<evidence type="ECO:0000313" key="7">
    <source>
        <dbReference type="Proteomes" id="UP000078354"/>
    </source>
</evidence>
<dbReference type="EMBL" id="CP014870">
    <property type="protein sequence ID" value="ANJ59343.1"/>
    <property type="molecule type" value="Genomic_DNA"/>
</dbReference>
<gene>
    <name evidence="6" type="ORF">PMA3_12615</name>
</gene>
<dbReference type="InterPro" id="IPR036909">
    <property type="entry name" value="Cyt_c-like_dom_sf"/>
</dbReference>
<keyword evidence="1 4" id="KW-0349">Heme</keyword>
<evidence type="ECO:0000256" key="3">
    <source>
        <dbReference type="ARBA" id="ARBA00023004"/>
    </source>
</evidence>
<dbReference type="GO" id="GO:0046872">
    <property type="term" value="F:metal ion binding"/>
    <property type="evidence" value="ECO:0007669"/>
    <property type="project" value="UniProtKB-KW"/>
</dbReference>
<keyword evidence="3 4" id="KW-0408">Iron</keyword>
<evidence type="ECO:0000256" key="4">
    <source>
        <dbReference type="PROSITE-ProRule" id="PRU00433"/>
    </source>
</evidence>
<dbReference type="InterPro" id="IPR009056">
    <property type="entry name" value="Cyt_c-like_dom"/>
</dbReference>
<dbReference type="GO" id="GO:0009055">
    <property type="term" value="F:electron transfer activity"/>
    <property type="evidence" value="ECO:0007669"/>
    <property type="project" value="InterPro"/>
</dbReference>
<feature type="domain" description="Cytochrome c" evidence="5">
    <location>
        <begin position="452"/>
        <end position="795"/>
    </location>
</feature>
<sequence>MNESECAGRLIWFKATAGNDRFHTSVFQQRVGVLIDWYRVLRSDQRGDRFRAWGIINDPACCTPGSPDCPAKNLDETYGMDWCPGDEEMLGYVGRSGYTDPACDFRDALLKEDDVHGPADQRQSACDLKFGTSTGALGIRKFPNPRFDKAAWQRLNGNPGSWEGYNRPIAAAGAGEAARSHLQDGAIEPPFLIGTACGSCHIAFDPLNPPADPANPKWENIKGLVGNQYSRISEIMVSGMPSNTLEWQMFAHARPGASDTSAIPTDQLNNPGTINALINIAKRPTFADEQVLKWRKVDACGDDRDETRCWCEPGRDGKCWKKSLAPETVHHILKGGEDSIGALEAIQRVYFNIGSCSEQCWMNHLSDLRQIDPQQRGFGQTPFNIGQCRRDCPNFRAIEDRLPNILDFFMSAEAHVTDLRAARENQLRATTPDARYTEQDLIDTLEHEFGDNAVARGREIFANTCARCHSSQPEAAAGQFASLDFHKIDLGSGMREDWLGNDRSTPVSEVGTFRCRALHSNHMTGHIWQEYGSETLRAQPPDPNVREPGDGGRGHYRNISLLNLWAHAPFLHNNALGPELCGKPQHAANDFYAMRPRYVDGSSVKLLPAGQQPACFEYDPSVEGRYRLYKMSMQELLNPAQRIPKVTLLSEDVTLRIGPRLWDGTAKERLLGFELTIPSEIDGRGVTAGTIGNFQHKRFIVDLVRAKTAPQELEASLTQRFGKDTGAKVLADLKVITGELVGKPNALVAALKARPYLIKQIYSSCTAEIENDGHRFGEDLSEADKKALIAFLATF</sequence>
<name>A0A191Z2X3_9PSED</name>
<evidence type="ECO:0000256" key="2">
    <source>
        <dbReference type="ARBA" id="ARBA00022723"/>
    </source>
</evidence>
<dbReference type="Proteomes" id="UP000078354">
    <property type="component" value="Chromosome"/>
</dbReference>
<dbReference type="SUPFAM" id="SSF46626">
    <property type="entry name" value="Cytochrome c"/>
    <property type="match status" value="1"/>
</dbReference>
<dbReference type="KEGG" id="psil:PMA3_12615"/>
<organism evidence="6 7">
    <name type="scientific">Pseudomonas silesiensis</name>
    <dbReference type="NCBI Taxonomy" id="1853130"/>
    <lineage>
        <taxon>Bacteria</taxon>
        <taxon>Pseudomonadati</taxon>
        <taxon>Pseudomonadota</taxon>
        <taxon>Gammaproteobacteria</taxon>
        <taxon>Pseudomonadales</taxon>
        <taxon>Pseudomonadaceae</taxon>
        <taxon>Pseudomonas</taxon>
    </lineage>
</organism>
<evidence type="ECO:0000313" key="6">
    <source>
        <dbReference type="EMBL" id="ANJ59343.1"/>
    </source>
</evidence>
<dbReference type="GO" id="GO:0020037">
    <property type="term" value="F:heme binding"/>
    <property type="evidence" value="ECO:0007669"/>
    <property type="project" value="InterPro"/>
</dbReference>
<dbReference type="STRING" id="1853130.PMA3_12615"/>
<dbReference type="OrthoDB" id="9805202at2"/>
<accession>A0A191Z2X3</accession>